<feature type="binding site" evidence="5">
    <location>
        <position position="44"/>
    </location>
    <ligand>
        <name>Mg(2+)</name>
        <dbReference type="ChEBI" id="CHEBI:18420"/>
    </ligand>
</feature>
<dbReference type="NCBIfam" id="NF001452">
    <property type="entry name" value="PRK00311.1"/>
    <property type="match status" value="1"/>
</dbReference>
<dbReference type="Proteomes" id="UP000290682">
    <property type="component" value="Unassembled WGS sequence"/>
</dbReference>
<keyword evidence="3 5" id="KW-0566">Pantothenate biosynthesis</keyword>
<keyword evidence="7" id="KW-1185">Reference proteome</keyword>
<dbReference type="PANTHER" id="PTHR20881">
    <property type="entry name" value="3-METHYL-2-OXOBUTANOATE HYDROXYMETHYLTRANSFERASE"/>
    <property type="match status" value="1"/>
</dbReference>
<evidence type="ECO:0000256" key="2">
    <source>
        <dbReference type="ARBA" id="ARBA00011424"/>
    </source>
</evidence>
<dbReference type="PANTHER" id="PTHR20881:SF0">
    <property type="entry name" value="3-METHYL-2-OXOBUTANOATE HYDROXYMETHYLTRANSFERASE"/>
    <property type="match status" value="1"/>
</dbReference>
<dbReference type="GO" id="GO:0003864">
    <property type="term" value="F:3-methyl-2-oxobutanoate hydroxymethyltransferase activity"/>
    <property type="evidence" value="ECO:0007669"/>
    <property type="project" value="UniProtKB-EC"/>
</dbReference>
<keyword evidence="5" id="KW-0963">Cytoplasm</keyword>
<gene>
    <name evidence="5 6" type="primary">panB</name>
    <name evidence="6" type="ORF">EBB06_11155</name>
</gene>
<accession>A0ABY0FCU8</accession>
<evidence type="ECO:0000313" key="7">
    <source>
        <dbReference type="Proteomes" id="UP000290682"/>
    </source>
</evidence>
<dbReference type="Gene3D" id="3.20.20.60">
    <property type="entry name" value="Phosphoenolpyruvate-binding domains"/>
    <property type="match status" value="1"/>
</dbReference>
<comment type="similarity">
    <text evidence="1 5">Belongs to the PanB family.</text>
</comment>
<evidence type="ECO:0000256" key="1">
    <source>
        <dbReference type="ARBA" id="ARBA00008676"/>
    </source>
</evidence>
<keyword evidence="4 5" id="KW-0808">Transferase</keyword>
<name>A0ABY0FCU8_9NEIS</name>
<dbReference type="InterPro" id="IPR015813">
    <property type="entry name" value="Pyrv/PenolPyrv_kinase-like_dom"/>
</dbReference>
<proteinExistence type="inferred from homology"/>
<dbReference type="CDD" id="cd06557">
    <property type="entry name" value="KPHMT-like"/>
    <property type="match status" value="1"/>
</dbReference>
<feature type="binding site" evidence="5">
    <location>
        <position position="114"/>
    </location>
    <ligand>
        <name>Mg(2+)</name>
        <dbReference type="ChEBI" id="CHEBI:18420"/>
    </ligand>
</feature>
<evidence type="ECO:0000313" key="6">
    <source>
        <dbReference type="EMBL" id="RXZ42463.1"/>
    </source>
</evidence>
<dbReference type="SUPFAM" id="SSF51621">
    <property type="entry name" value="Phosphoenolpyruvate/pyruvate domain"/>
    <property type="match status" value="1"/>
</dbReference>
<reference evidence="6 7" key="1">
    <citation type="submission" date="2018-10" db="EMBL/GenBank/DDBJ databases">
        <title>Draft genome of Fastidiocella sp. strain 375T, a bacterium isolated from a karstic cave dripping water.</title>
        <authorList>
            <person name="Coelho C."/>
            <person name="Verissimo A."/>
            <person name="Tiago I."/>
        </authorList>
    </citation>
    <scope>NUCLEOTIDE SEQUENCE [LARGE SCALE GENOMIC DNA]</scope>
    <source>
        <strain evidence="6 7">CAVE-375</strain>
    </source>
</reference>
<dbReference type="InterPro" id="IPR040442">
    <property type="entry name" value="Pyrv_kinase-like_dom_sf"/>
</dbReference>
<feature type="binding site" evidence="5">
    <location>
        <position position="112"/>
    </location>
    <ligand>
        <name>3-methyl-2-oxobutanoate</name>
        <dbReference type="ChEBI" id="CHEBI:11851"/>
    </ligand>
</feature>
<feature type="binding site" evidence="5">
    <location>
        <position position="83"/>
    </location>
    <ligand>
        <name>Mg(2+)</name>
        <dbReference type="ChEBI" id="CHEBI:18420"/>
    </ligand>
</feature>
<dbReference type="PIRSF" id="PIRSF000388">
    <property type="entry name" value="Pantoate_hydroxy_MeTrfase"/>
    <property type="match status" value="1"/>
</dbReference>
<comment type="subcellular location">
    <subcellularLocation>
        <location evidence="5">Cytoplasm</location>
    </subcellularLocation>
</comment>
<keyword evidence="5" id="KW-0479">Metal-binding</keyword>
<evidence type="ECO:0000256" key="4">
    <source>
        <dbReference type="ARBA" id="ARBA00022679"/>
    </source>
</evidence>
<sequence length="264" mass="27947">MKVTVNTLHKKARDGEKVVMLTCYDASFAQVMDEAGVDVLLVGDSLGTVLQGADSTLPVTLDEMVYHTRLVARGAKNALVLADLPFGSYQESREQAFASAARLMQAGAHMVKLEGGAYMAETTRFLVERGIPVCAHIGLTPQSVNTMGGYRVQGKTDEDAARLLDDAKALADAGASLVLMECMPAELARRVTETVSVPTIGIGAGLDVSGQVLVVYDMLGIYPGKKAKFVKDFMAGADSIAGAIKAYADAVRAKTFPAAEHIFS</sequence>
<feature type="binding site" evidence="5">
    <location>
        <position position="83"/>
    </location>
    <ligand>
        <name>3-methyl-2-oxobutanoate</name>
        <dbReference type="ChEBI" id="CHEBI:11851"/>
    </ligand>
</feature>
<dbReference type="EMBL" id="REGR01000014">
    <property type="protein sequence ID" value="RXZ42463.1"/>
    <property type="molecule type" value="Genomic_DNA"/>
</dbReference>
<dbReference type="EC" id="2.1.2.11" evidence="5"/>
<dbReference type="NCBIfam" id="TIGR00222">
    <property type="entry name" value="panB"/>
    <property type="match status" value="1"/>
</dbReference>
<evidence type="ECO:0000256" key="3">
    <source>
        <dbReference type="ARBA" id="ARBA00022655"/>
    </source>
</evidence>
<dbReference type="RefSeq" id="WP_129213263.1">
    <property type="nucleotide sequence ID" value="NZ_REGR01000014.1"/>
</dbReference>
<organism evidence="6 7">
    <name type="scientific">Crenobacter cavernae</name>
    <dbReference type="NCBI Taxonomy" id="2290923"/>
    <lineage>
        <taxon>Bacteria</taxon>
        <taxon>Pseudomonadati</taxon>
        <taxon>Pseudomonadota</taxon>
        <taxon>Betaproteobacteria</taxon>
        <taxon>Neisseriales</taxon>
        <taxon>Neisseriaceae</taxon>
        <taxon>Crenobacter</taxon>
    </lineage>
</organism>
<comment type="function">
    <text evidence="5">Catalyzes the reversible reaction in which hydroxymethyl group from 5,10-methylenetetrahydrofolate is transferred onto alpha-ketoisovalerate to form ketopantoate.</text>
</comment>
<dbReference type="InterPro" id="IPR003700">
    <property type="entry name" value="Pantoate_hydroxy_MeTrfase"/>
</dbReference>
<comment type="catalytic activity">
    <reaction evidence="5">
        <text>(6R)-5,10-methylene-5,6,7,8-tetrahydrofolate + 3-methyl-2-oxobutanoate + H2O = 2-dehydropantoate + (6S)-5,6,7,8-tetrahydrofolate</text>
        <dbReference type="Rhea" id="RHEA:11824"/>
        <dbReference type="ChEBI" id="CHEBI:11561"/>
        <dbReference type="ChEBI" id="CHEBI:11851"/>
        <dbReference type="ChEBI" id="CHEBI:15377"/>
        <dbReference type="ChEBI" id="CHEBI:15636"/>
        <dbReference type="ChEBI" id="CHEBI:57453"/>
        <dbReference type="EC" id="2.1.2.11"/>
    </reaction>
</comment>
<feature type="active site" description="Proton acceptor" evidence="5">
    <location>
        <position position="181"/>
    </location>
</feature>
<dbReference type="Pfam" id="PF02548">
    <property type="entry name" value="Pantoate_transf"/>
    <property type="match status" value="1"/>
</dbReference>
<protein>
    <recommendedName>
        <fullName evidence="5">3-methyl-2-oxobutanoate hydroxymethyltransferase</fullName>
        <ecNumber evidence="5">2.1.2.11</ecNumber>
    </recommendedName>
    <alternativeName>
        <fullName evidence="5">Ketopantoate hydroxymethyltransferase</fullName>
        <shortName evidence="5">KPHMT</shortName>
    </alternativeName>
</protein>
<evidence type="ECO:0000256" key="5">
    <source>
        <dbReference type="HAMAP-Rule" id="MF_00156"/>
    </source>
</evidence>
<comment type="subunit">
    <text evidence="2 5">Homodecamer; pentamer of dimers.</text>
</comment>
<comment type="pathway">
    <text evidence="5">Cofactor biosynthesis; (R)-pantothenate biosynthesis; (R)-pantoate from 3-methyl-2-oxobutanoate: step 1/2.</text>
</comment>
<keyword evidence="5" id="KW-0460">Magnesium</keyword>
<comment type="cofactor">
    <cofactor evidence="5">
        <name>Mg(2+)</name>
        <dbReference type="ChEBI" id="CHEBI:18420"/>
    </cofactor>
    <text evidence="5">Binds 1 Mg(2+) ion per subunit.</text>
</comment>
<feature type="binding site" evidence="5">
    <location>
        <begin position="44"/>
        <end position="45"/>
    </location>
    <ligand>
        <name>3-methyl-2-oxobutanoate</name>
        <dbReference type="ChEBI" id="CHEBI:11851"/>
    </ligand>
</feature>
<dbReference type="HAMAP" id="MF_00156">
    <property type="entry name" value="PanB"/>
    <property type="match status" value="1"/>
</dbReference>
<comment type="caution">
    <text evidence="6">The sequence shown here is derived from an EMBL/GenBank/DDBJ whole genome shotgun (WGS) entry which is preliminary data.</text>
</comment>